<dbReference type="AlphaFoldDB" id="A0A1M5P3T3"/>
<dbReference type="Gene3D" id="3.40.50.150">
    <property type="entry name" value="Vaccinia Virus protein VP39"/>
    <property type="match status" value="1"/>
</dbReference>
<feature type="region of interest" description="Disordered" evidence="4">
    <location>
        <begin position="1"/>
        <end position="32"/>
    </location>
</feature>
<keyword evidence="5" id="KW-0812">Transmembrane</keyword>
<dbReference type="GO" id="GO:0008168">
    <property type="term" value="F:methyltransferase activity"/>
    <property type="evidence" value="ECO:0007669"/>
    <property type="project" value="UniProtKB-KW"/>
</dbReference>
<keyword evidence="3" id="KW-0949">S-adenosyl-L-methionine</keyword>
<evidence type="ECO:0000256" key="3">
    <source>
        <dbReference type="ARBA" id="ARBA00022691"/>
    </source>
</evidence>
<feature type="domain" description="S-adenosylmethionine-dependent methyltransferase" evidence="6">
    <location>
        <begin position="126"/>
        <end position="292"/>
    </location>
</feature>
<evidence type="ECO:0000256" key="4">
    <source>
        <dbReference type="SAM" id="MobiDB-lite"/>
    </source>
</evidence>
<dbReference type="InterPro" id="IPR029063">
    <property type="entry name" value="SAM-dependent_MTases_sf"/>
</dbReference>
<keyword evidence="5" id="KW-0472">Membrane</keyword>
<dbReference type="CDD" id="cd02440">
    <property type="entry name" value="AdoMet_MTases"/>
    <property type="match status" value="1"/>
</dbReference>
<reference evidence="7 8" key="1">
    <citation type="submission" date="2016-11" db="EMBL/GenBank/DDBJ databases">
        <authorList>
            <person name="Jaros S."/>
            <person name="Januszkiewicz K."/>
            <person name="Wedrychowicz H."/>
        </authorList>
    </citation>
    <scope>NUCLEOTIDE SEQUENCE [LARGE SCALE GENOMIC DNA]</scope>
    <source>
        <strain evidence="7 8">DSM 19436</strain>
    </source>
</reference>
<feature type="compositionally biased region" description="Basic and acidic residues" evidence="4">
    <location>
        <begin position="23"/>
        <end position="32"/>
    </location>
</feature>
<dbReference type="EMBL" id="FQUP01000010">
    <property type="protein sequence ID" value="SHG96408.1"/>
    <property type="molecule type" value="Genomic_DNA"/>
</dbReference>
<evidence type="ECO:0000313" key="7">
    <source>
        <dbReference type="EMBL" id="SHG96408.1"/>
    </source>
</evidence>
<proteinExistence type="predicted"/>
<dbReference type="PANTHER" id="PTHR43042:SF2">
    <property type="entry name" value="SAM-DEPENDENT METHYLTRANSFERASE"/>
    <property type="match status" value="1"/>
</dbReference>
<dbReference type="PANTHER" id="PTHR43042">
    <property type="entry name" value="SAM-DEPENDENT METHYLTRANSFERASE"/>
    <property type="match status" value="1"/>
</dbReference>
<keyword evidence="5" id="KW-1133">Transmembrane helix</keyword>
<organism evidence="7 8">
    <name type="scientific">Kaistia soli DSM 19436</name>
    <dbReference type="NCBI Taxonomy" id="1122133"/>
    <lineage>
        <taxon>Bacteria</taxon>
        <taxon>Pseudomonadati</taxon>
        <taxon>Pseudomonadota</taxon>
        <taxon>Alphaproteobacteria</taxon>
        <taxon>Hyphomicrobiales</taxon>
        <taxon>Kaistiaceae</taxon>
        <taxon>Kaistia</taxon>
    </lineage>
</organism>
<keyword evidence="1 7" id="KW-0489">Methyltransferase</keyword>
<evidence type="ECO:0000313" key="8">
    <source>
        <dbReference type="Proteomes" id="UP000184485"/>
    </source>
</evidence>
<keyword evidence="2 7" id="KW-0808">Transferase</keyword>
<dbReference type="InterPro" id="IPR019614">
    <property type="entry name" value="SAM-dep_methyl-trfase"/>
</dbReference>
<evidence type="ECO:0000256" key="5">
    <source>
        <dbReference type="SAM" id="Phobius"/>
    </source>
</evidence>
<evidence type="ECO:0000259" key="6">
    <source>
        <dbReference type="Pfam" id="PF10672"/>
    </source>
</evidence>
<accession>A0A1M5P3T3</accession>
<dbReference type="Proteomes" id="UP000184485">
    <property type="component" value="Unassembled WGS sequence"/>
</dbReference>
<sequence>MKKVGFRTSADYEPEMQNPPPAEKPELRSDGHPAARWPLMLETEGWPDYALIDSGHGRKLERYGRYRIVRPEAQALWAPRLSEAEWDSADAVFTGAKDEDSDGRWRYKKPIGETWPMAWKLPRETGDNEIRFLGRFTAFRHVGFFPEQEMHWAWFARLCKQATRRPKVLNLFGYTGIASFVAALAGAEVTHVDASKKAIGWARENQAMSGIADLPVRWIVDDAMKFVQREVRRGSRYDGIILDPPKFGRGPNGEVWDIFEKLPEMMRLCRQLLADDALFLCLSAYSIRASFMAIHELSAEALAGLPGTLESGELLIREEGGGRVLSTSLFSRWSRNA</sequence>
<evidence type="ECO:0000256" key="2">
    <source>
        <dbReference type="ARBA" id="ARBA00022679"/>
    </source>
</evidence>
<gene>
    <name evidence="7" type="ORF">SAMN02745157_0086</name>
</gene>
<name>A0A1M5P3T3_9HYPH</name>
<dbReference type="Pfam" id="PF10672">
    <property type="entry name" value="Methyltrans_SAM"/>
    <property type="match status" value="1"/>
</dbReference>
<dbReference type="InterPro" id="IPR013780">
    <property type="entry name" value="Glyco_hydro_b"/>
</dbReference>
<dbReference type="GO" id="GO:0032259">
    <property type="term" value="P:methylation"/>
    <property type="evidence" value="ECO:0007669"/>
    <property type="project" value="UniProtKB-KW"/>
</dbReference>
<feature type="transmembrane region" description="Helical" evidence="5">
    <location>
        <begin position="168"/>
        <end position="187"/>
    </location>
</feature>
<protein>
    <submittedName>
        <fullName evidence="7">23S rRNA (Cytosine1962-C5)-methyltransferase</fullName>
    </submittedName>
</protein>
<keyword evidence="8" id="KW-1185">Reference proteome</keyword>
<dbReference type="STRING" id="1122133.SAMN02745157_0086"/>
<dbReference type="SUPFAM" id="SSF53335">
    <property type="entry name" value="S-adenosyl-L-methionine-dependent methyltransferases"/>
    <property type="match status" value="1"/>
</dbReference>
<evidence type="ECO:0000256" key="1">
    <source>
        <dbReference type="ARBA" id="ARBA00022603"/>
    </source>
</evidence>
<dbReference type="Gene3D" id="2.60.40.1180">
    <property type="entry name" value="Golgi alpha-mannosidase II"/>
    <property type="match status" value="1"/>
</dbReference>